<proteinExistence type="predicted"/>
<keyword evidence="2" id="KW-1185">Reference proteome</keyword>
<organism evidence="1 2">
    <name type="scientific">Leucogyrophana mollusca</name>
    <dbReference type="NCBI Taxonomy" id="85980"/>
    <lineage>
        <taxon>Eukaryota</taxon>
        <taxon>Fungi</taxon>
        <taxon>Dikarya</taxon>
        <taxon>Basidiomycota</taxon>
        <taxon>Agaricomycotina</taxon>
        <taxon>Agaricomycetes</taxon>
        <taxon>Agaricomycetidae</taxon>
        <taxon>Boletales</taxon>
        <taxon>Boletales incertae sedis</taxon>
        <taxon>Leucogyrophana</taxon>
    </lineage>
</organism>
<sequence length="101" mass="11411">MVDALAAAPAKLDGDQRRLEEGRDLDRQLEEYEQLLRLVEGPCGSFAQVAEDWTKVQREIIECRKDLGWTEHCQQVENHCLVEGNIYIIGTLAPTSVSLDI</sequence>
<protein>
    <submittedName>
        <fullName evidence="1">Uncharacterized protein</fullName>
    </submittedName>
</protein>
<comment type="caution">
    <text evidence="1">The sequence shown here is derived from an EMBL/GenBank/DDBJ whole genome shotgun (WGS) entry which is preliminary data.</text>
</comment>
<evidence type="ECO:0000313" key="1">
    <source>
        <dbReference type="EMBL" id="KAH7929098.1"/>
    </source>
</evidence>
<dbReference type="Proteomes" id="UP000790709">
    <property type="component" value="Unassembled WGS sequence"/>
</dbReference>
<gene>
    <name evidence="1" type="ORF">BV22DRAFT_154411</name>
</gene>
<accession>A0ACB8BW60</accession>
<reference evidence="1" key="1">
    <citation type="journal article" date="2021" name="New Phytol.">
        <title>Evolutionary innovations through gain and loss of genes in the ectomycorrhizal Boletales.</title>
        <authorList>
            <person name="Wu G."/>
            <person name="Miyauchi S."/>
            <person name="Morin E."/>
            <person name="Kuo A."/>
            <person name="Drula E."/>
            <person name="Varga T."/>
            <person name="Kohler A."/>
            <person name="Feng B."/>
            <person name="Cao Y."/>
            <person name="Lipzen A."/>
            <person name="Daum C."/>
            <person name="Hundley H."/>
            <person name="Pangilinan J."/>
            <person name="Johnson J."/>
            <person name="Barry K."/>
            <person name="LaButti K."/>
            <person name="Ng V."/>
            <person name="Ahrendt S."/>
            <person name="Min B."/>
            <person name="Choi I.G."/>
            <person name="Park H."/>
            <person name="Plett J.M."/>
            <person name="Magnuson J."/>
            <person name="Spatafora J.W."/>
            <person name="Nagy L.G."/>
            <person name="Henrissat B."/>
            <person name="Grigoriev I.V."/>
            <person name="Yang Z.L."/>
            <person name="Xu J."/>
            <person name="Martin F.M."/>
        </authorList>
    </citation>
    <scope>NUCLEOTIDE SEQUENCE</scope>
    <source>
        <strain evidence="1">KUC20120723A-06</strain>
    </source>
</reference>
<evidence type="ECO:0000313" key="2">
    <source>
        <dbReference type="Proteomes" id="UP000790709"/>
    </source>
</evidence>
<dbReference type="EMBL" id="MU266345">
    <property type="protein sequence ID" value="KAH7929098.1"/>
    <property type="molecule type" value="Genomic_DNA"/>
</dbReference>
<name>A0ACB8BW60_9AGAM</name>